<organism evidence="2 3">
    <name type="scientific">Rangifer tarandus platyrhynchus</name>
    <name type="common">Svalbard reindeer</name>
    <dbReference type="NCBI Taxonomy" id="3082113"/>
    <lineage>
        <taxon>Eukaryota</taxon>
        <taxon>Metazoa</taxon>
        <taxon>Chordata</taxon>
        <taxon>Craniata</taxon>
        <taxon>Vertebrata</taxon>
        <taxon>Euteleostomi</taxon>
        <taxon>Mammalia</taxon>
        <taxon>Eutheria</taxon>
        <taxon>Laurasiatheria</taxon>
        <taxon>Artiodactyla</taxon>
        <taxon>Ruminantia</taxon>
        <taxon>Pecora</taxon>
        <taxon>Cervidae</taxon>
        <taxon>Odocoileinae</taxon>
        <taxon>Rangifer</taxon>
    </lineage>
</organism>
<feature type="region of interest" description="Disordered" evidence="1">
    <location>
        <begin position="66"/>
        <end position="132"/>
    </location>
</feature>
<proteinExistence type="predicted"/>
<gene>
    <name evidence="2" type="ORF">MRATA1EN1_LOCUS14624</name>
</gene>
<reference evidence="2" key="1">
    <citation type="submission" date="2023-04" db="EMBL/GenBank/DDBJ databases">
        <authorList>
            <consortium name="ELIXIR-Norway"/>
        </authorList>
    </citation>
    <scope>NUCLEOTIDE SEQUENCE [LARGE SCALE GENOMIC DNA]</scope>
</reference>
<keyword evidence="3" id="KW-1185">Reference proteome</keyword>
<sequence>MCKCKRRAQMPGYQDLVNTAGRGSGLWPESCIDAGRGAGTQQMPENWVKLLHQEPAATLEALLSESRDRAPDAKTSGNPRDHPPPLRLPGPGFHGTKRSDQAALSESLGGRRDSRAAGGLPKPPALAGTLTEPACHQPWQQCQTRVPVLGQLQDRGGAEETPRAPGEEGLSRWATDRRC</sequence>
<accession>A0ABN8YVR9</accession>
<feature type="compositionally biased region" description="Basic and acidic residues" evidence="1">
    <location>
        <begin position="156"/>
        <end position="179"/>
    </location>
</feature>
<dbReference type="EMBL" id="OX459960">
    <property type="protein sequence ID" value="CAI9165662.1"/>
    <property type="molecule type" value="Genomic_DNA"/>
</dbReference>
<evidence type="ECO:0000256" key="1">
    <source>
        <dbReference type="SAM" id="MobiDB-lite"/>
    </source>
</evidence>
<protein>
    <submittedName>
        <fullName evidence="2">Uncharacterized protein</fullName>
    </submittedName>
</protein>
<name>A0ABN8YVR9_RANTA</name>
<dbReference type="Proteomes" id="UP001176941">
    <property type="component" value="Chromosome 24"/>
</dbReference>
<evidence type="ECO:0000313" key="3">
    <source>
        <dbReference type="Proteomes" id="UP001176941"/>
    </source>
</evidence>
<evidence type="ECO:0000313" key="2">
    <source>
        <dbReference type="EMBL" id="CAI9165662.1"/>
    </source>
</evidence>
<feature type="compositionally biased region" description="Low complexity" evidence="1">
    <location>
        <begin position="116"/>
        <end position="131"/>
    </location>
</feature>
<feature type="region of interest" description="Disordered" evidence="1">
    <location>
        <begin position="146"/>
        <end position="179"/>
    </location>
</feature>